<dbReference type="Proteomes" id="UP001497525">
    <property type="component" value="Unassembled WGS sequence"/>
</dbReference>
<dbReference type="InterPro" id="IPR002876">
    <property type="entry name" value="Transcrip_reg_TACO1-like"/>
</dbReference>
<dbReference type="InterPro" id="IPR048300">
    <property type="entry name" value="TACO1_YebC-like_2nd/3rd_dom"/>
</dbReference>
<dbReference type="InterPro" id="IPR026564">
    <property type="entry name" value="Transcrip_reg_TACO1-like_dom3"/>
</dbReference>
<feature type="domain" description="TACO1/YebC-like N-terminal" evidence="3">
    <location>
        <begin position="43"/>
        <end position="110"/>
    </location>
</feature>
<dbReference type="InterPro" id="IPR029072">
    <property type="entry name" value="YebC-like"/>
</dbReference>
<evidence type="ECO:0000259" key="2">
    <source>
        <dbReference type="Pfam" id="PF01709"/>
    </source>
</evidence>
<organism evidence="4 5">
    <name type="scientific">Calicophoron daubneyi</name>
    <name type="common">Rumen fluke</name>
    <name type="synonym">Paramphistomum daubneyi</name>
    <dbReference type="NCBI Taxonomy" id="300641"/>
    <lineage>
        <taxon>Eukaryota</taxon>
        <taxon>Metazoa</taxon>
        <taxon>Spiralia</taxon>
        <taxon>Lophotrochozoa</taxon>
        <taxon>Platyhelminthes</taxon>
        <taxon>Trematoda</taxon>
        <taxon>Digenea</taxon>
        <taxon>Plagiorchiida</taxon>
        <taxon>Pronocephalata</taxon>
        <taxon>Paramphistomoidea</taxon>
        <taxon>Paramphistomidae</taxon>
        <taxon>Calicophoron</taxon>
    </lineage>
</organism>
<dbReference type="Pfam" id="PF20772">
    <property type="entry name" value="TACO1_YebC_N"/>
    <property type="match status" value="1"/>
</dbReference>
<evidence type="ECO:0008006" key="6">
    <source>
        <dbReference type="Google" id="ProtNLM"/>
    </source>
</evidence>
<comment type="caution">
    <text evidence="4">The sequence shown here is derived from an EMBL/GenBank/DDBJ whole genome shotgun (WGS) entry which is preliminary data.</text>
</comment>
<dbReference type="InterPro" id="IPR049083">
    <property type="entry name" value="TACO1_YebC_N"/>
</dbReference>
<evidence type="ECO:0000256" key="1">
    <source>
        <dbReference type="ARBA" id="ARBA00008724"/>
    </source>
</evidence>
<sequence>MATALRLLRLTLSLPLPNHKIASEILPCAHLIIQPSRFAGHAHWQNVRHTKEAKDKIKSQNALSFQRAARKAVKMGGGIRDPKLNSYLASVIAQAKANSVPLAVLERVLKAEDTVDPYLVEFQAPGGLFVLIETCAKPINVERQRLLSLVKKYGFSASPGLGKIASEFFDHVGCVCVEGGSGTKCPDLDTATEIGIEIGASDVQLVTDGSTSPVYRFHCDPQEVAKLGERLESEHGIIPLSREDDYVPKCRVTLVPEVRTNLNEMYEKIRELHEYVDRIFDNTSDENSQ</sequence>
<evidence type="ECO:0000313" key="5">
    <source>
        <dbReference type="Proteomes" id="UP001497525"/>
    </source>
</evidence>
<dbReference type="Gene3D" id="3.30.70.980">
    <property type="match status" value="2"/>
</dbReference>
<evidence type="ECO:0000259" key="3">
    <source>
        <dbReference type="Pfam" id="PF20772"/>
    </source>
</evidence>
<dbReference type="SUPFAM" id="SSF75625">
    <property type="entry name" value="YebC-like"/>
    <property type="match status" value="1"/>
</dbReference>
<evidence type="ECO:0000313" key="4">
    <source>
        <dbReference type="EMBL" id="CAL5134462.1"/>
    </source>
</evidence>
<dbReference type="PANTHER" id="PTHR12532">
    <property type="entry name" value="TRANSLATIONAL ACTIVATOR OF CYTOCHROME C OXIDASE 1"/>
    <property type="match status" value="1"/>
</dbReference>
<dbReference type="GO" id="GO:0005739">
    <property type="term" value="C:mitochondrion"/>
    <property type="evidence" value="ECO:0007669"/>
    <property type="project" value="TreeGrafter"/>
</dbReference>
<gene>
    <name evidence="4" type="ORF">CDAUBV1_LOCUS7840</name>
</gene>
<accession>A0AAV2TDV0</accession>
<dbReference type="AlphaFoldDB" id="A0AAV2TDV0"/>
<dbReference type="EMBL" id="CAXLJL010000201">
    <property type="protein sequence ID" value="CAL5134462.1"/>
    <property type="molecule type" value="Genomic_DNA"/>
</dbReference>
<comment type="similarity">
    <text evidence="1">Belongs to the TACO1 family.</text>
</comment>
<dbReference type="PANTHER" id="PTHR12532:SF0">
    <property type="entry name" value="TRANSLATIONAL ACTIVATOR OF CYTOCHROME C OXIDASE 1"/>
    <property type="match status" value="1"/>
</dbReference>
<protein>
    <recommendedName>
        <fullName evidence="6">Translational activator of cytochrome c oxidase 1</fullName>
    </recommendedName>
</protein>
<dbReference type="Pfam" id="PF01709">
    <property type="entry name" value="Transcrip_reg"/>
    <property type="match status" value="1"/>
</dbReference>
<dbReference type="InterPro" id="IPR017856">
    <property type="entry name" value="Integrase-like_N"/>
</dbReference>
<feature type="domain" description="TACO1/YebC-like second and third" evidence="2">
    <location>
        <begin position="119"/>
        <end position="282"/>
    </location>
</feature>
<dbReference type="Gene3D" id="1.10.10.200">
    <property type="match status" value="1"/>
</dbReference>
<name>A0AAV2TDV0_CALDB</name>
<reference evidence="4" key="1">
    <citation type="submission" date="2024-06" db="EMBL/GenBank/DDBJ databases">
        <authorList>
            <person name="Liu X."/>
            <person name="Lenzi L."/>
            <person name="Haldenby T S."/>
            <person name="Uol C."/>
        </authorList>
    </citation>
    <scope>NUCLEOTIDE SEQUENCE</scope>
</reference>
<proteinExistence type="inferred from homology"/>